<protein>
    <submittedName>
        <fullName evidence="1 2">Uncharacterized protein</fullName>
    </submittedName>
</protein>
<reference evidence="2" key="3">
    <citation type="submission" date="2020-12" db="UniProtKB">
        <authorList>
            <consortium name="EnsemblPlants"/>
        </authorList>
    </citation>
    <scope>IDENTIFICATION</scope>
</reference>
<accession>A0A2K1KNB1</accession>
<dbReference type="Proteomes" id="UP000006727">
    <property type="component" value="Chromosome 4"/>
</dbReference>
<evidence type="ECO:0000313" key="2">
    <source>
        <dbReference type="EnsemblPlants" id="Pp3c4_13180V3.1"/>
    </source>
</evidence>
<organism evidence="1">
    <name type="scientific">Physcomitrium patens</name>
    <name type="common">Spreading-leaved earth moss</name>
    <name type="synonym">Physcomitrella patens</name>
    <dbReference type="NCBI Taxonomy" id="3218"/>
    <lineage>
        <taxon>Eukaryota</taxon>
        <taxon>Viridiplantae</taxon>
        <taxon>Streptophyta</taxon>
        <taxon>Embryophyta</taxon>
        <taxon>Bryophyta</taxon>
        <taxon>Bryophytina</taxon>
        <taxon>Bryopsida</taxon>
        <taxon>Funariidae</taxon>
        <taxon>Funariales</taxon>
        <taxon>Funariaceae</taxon>
        <taxon>Physcomitrium</taxon>
    </lineage>
</organism>
<dbReference type="InParanoid" id="A0A2K1KNB1"/>
<reference evidence="1 3" key="1">
    <citation type="journal article" date="2008" name="Science">
        <title>The Physcomitrella genome reveals evolutionary insights into the conquest of land by plants.</title>
        <authorList>
            <person name="Rensing S."/>
            <person name="Lang D."/>
            <person name="Zimmer A."/>
            <person name="Terry A."/>
            <person name="Salamov A."/>
            <person name="Shapiro H."/>
            <person name="Nishiyama T."/>
            <person name="Perroud P.-F."/>
            <person name="Lindquist E."/>
            <person name="Kamisugi Y."/>
            <person name="Tanahashi T."/>
            <person name="Sakakibara K."/>
            <person name="Fujita T."/>
            <person name="Oishi K."/>
            <person name="Shin-I T."/>
            <person name="Kuroki Y."/>
            <person name="Toyoda A."/>
            <person name="Suzuki Y."/>
            <person name="Hashimoto A."/>
            <person name="Yamaguchi K."/>
            <person name="Sugano A."/>
            <person name="Kohara Y."/>
            <person name="Fujiyama A."/>
            <person name="Anterola A."/>
            <person name="Aoki S."/>
            <person name="Ashton N."/>
            <person name="Barbazuk W.B."/>
            <person name="Barker E."/>
            <person name="Bennetzen J."/>
            <person name="Bezanilla M."/>
            <person name="Blankenship R."/>
            <person name="Cho S.H."/>
            <person name="Dutcher S."/>
            <person name="Estelle M."/>
            <person name="Fawcett J.A."/>
            <person name="Gundlach H."/>
            <person name="Hanada K."/>
            <person name="Heyl A."/>
            <person name="Hicks K.A."/>
            <person name="Hugh J."/>
            <person name="Lohr M."/>
            <person name="Mayer K."/>
            <person name="Melkozernov A."/>
            <person name="Murata T."/>
            <person name="Nelson D."/>
            <person name="Pils B."/>
            <person name="Prigge M."/>
            <person name="Reiss B."/>
            <person name="Renner T."/>
            <person name="Rombauts S."/>
            <person name="Rushton P."/>
            <person name="Sanderfoot A."/>
            <person name="Schween G."/>
            <person name="Shiu S.-H."/>
            <person name="Stueber K."/>
            <person name="Theodoulou F.L."/>
            <person name="Tu H."/>
            <person name="Van de Peer Y."/>
            <person name="Verrier P.J."/>
            <person name="Waters E."/>
            <person name="Wood A."/>
            <person name="Yang L."/>
            <person name="Cove D."/>
            <person name="Cuming A."/>
            <person name="Hasebe M."/>
            <person name="Lucas S."/>
            <person name="Mishler D.B."/>
            <person name="Reski R."/>
            <person name="Grigoriev I."/>
            <person name="Quatrano R.S."/>
            <person name="Boore J.L."/>
        </authorList>
    </citation>
    <scope>NUCLEOTIDE SEQUENCE [LARGE SCALE GENOMIC DNA]</scope>
    <source>
        <strain evidence="2 3">cv. Gransden 2004</strain>
    </source>
</reference>
<dbReference type="AlphaFoldDB" id="A0A2K1KNB1"/>
<name>A0A2K1KNB1_PHYPA</name>
<dbReference type="Gramene" id="Pp3c4_13180V3.1">
    <property type="protein sequence ID" value="Pp3c4_13180V3.1"/>
    <property type="gene ID" value="Pp3c4_13180"/>
</dbReference>
<gene>
    <name evidence="1" type="ORF">PHYPA_006146</name>
</gene>
<dbReference type="EnsemblPlants" id="Pp3c4_13180V3.1">
    <property type="protein sequence ID" value="Pp3c4_13180V3.1"/>
    <property type="gene ID" value="Pp3c4_13180"/>
</dbReference>
<evidence type="ECO:0000313" key="1">
    <source>
        <dbReference type="EMBL" id="PNR55251.1"/>
    </source>
</evidence>
<reference evidence="1 3" key="2">
    <citation type="journal article" date="2018" name="Plant J.">
        <title>The Physcomitrella patens chromosome-scale assembly reveals moss genome structure and evolution.</title>
        <authorList>
            <person name="Lang D."/>
            <person name="Ullrich K.K."/>
            <person name="Murat F."/>
            <person name="Fuchs J."/>
            <person name="Jenkins J."/>
            <person name="Haas F.B."/>
            <person name="Piednoel M."/>
            <person name="Gundlach H."/>
            <person name="Van Bel M."/>
            <person name="Meyberg R."/>
            <person name="Vives C."/>
            <person name="Morata J."/>
            <person name="Symeonidi A."/>
            <person name="Hiss M."/>
            <person name="Muchero W."/>
            <person name="Kamisugi Y."/>
            <person name="Saleh O."/>
            <person name="Blanc G."/>
            <person name="Decker E.L."/>
            <person name="van Gessel N."/>
            <person name="Grimwood J."/>
            <person name="Hayes R.D."/>
            <person name="Graham S.W."/>
            <person name="Gunter L.E."/>
            <person name="McDaniel S.F."/>
            <person name="Hoernstein S.N.W."/>
            <person name="Larsson A."/>
            <person name="Li F.W."/>
            <person name="Perroud P.F."/>
            <person name="Phillips J."/>
            <person name="Ranjan P."/>
            <person name="Rokshar D.S."/>
            <person name="Rothfels C.J."/>
            <person name="Schneider L."/>
            <person name="Shu S."/>
            <person name="Stevenson D.W."/>
            <person name="Thummler F."/>
            <person name="Tillich M."/>
            <person name="Villarreal Aguilar J.C."/>
            <person name="Widiez T."/>
            <person name="Wong G.K."/>
            <person name="Wymore A."/>
            <person name="Zhang Y."/>
            <person name="Zimmer A.D."/>
            <person name="Quatrano R.S."/>
            <person name="Mayer K.F.X."/>
            <person name="Goodstein D."/>
            <person name="Casacuberta J.M."/>
            <person name="Vandepoele K."/>
            <person name="Reski R."/>
            <person name="Cuming A.C."/>
            <person name="Tuskan G.A."/>
            <person name="Maumus F."/>
            <person name="Salse J."/>
            <person name="Schmutz J."/>
            <person name="Rensing S.A."/>
        </authorList>
    </citation>
    <scope>NUCLEOTIDE SEQUENCE [LARGE SCALE GENOMIC DNA]</scope>
    <source>
        <strain evidence="2 3">cv. Gransden 2004</strain>
    </source>
</reference>
<sequence length="198" mass="22504">MSIDPEREKTNNMLQIGFDLILLGTECKDEFVDVAPEFKGHPTSSAPSDHECTLSMNIEKKKRSCFHQRRMQVSSHQLNSPLGASTSKAPCPFQFGSQRPSTIMRLIKPTHSTTAVFNKDNKFCSNIDIVPYNASLYEVMFGDPISLVSMLQSFKNMSNIYQVSLKDQQEQIHKAFFLQLSNLVYDLLIAKQDDKNYV</sequence>
<keyword evidence="3" id="KW-1185">Reference proteome</keyword>
<evidence type="ECO:0000313" key="3">
    <source>
        <dbReference type="Proteomes" id="UP000006727"/>
    </source>
</evidence>
<proteinExistence type="predicted"/>
<dbReference type="EMBL" id="ABEU02000004">
    <property type="protein sequence ID" value="PNR55251.1"/>
    <property type="molecule type" value="Genomic_DNA"/>
</dbReference>